<organism evidence="2 3">
    <name type="scientific">Shouchella lehensis G1</name>
    <dbReference type="NCBI Taxonomy" id="1246626"/>
    <lineage>
        <taxon>Bacteria</taxon>
        <taxon>Bacillati</taxon>
        <taxon>Bacillota</taxon>
        <taxon>Bacilli</taxon>
        <taxon>Bacillales</taxon>
        <taxon>Bacillaceae</taxon>
        <taxon>Shouchella</taxon>
    </lineage>
</organism>
<dbReference type="EMBL" id="CP003923">
    <property type="protein sequence ID" value="AIC95689.1"/>
    <property type="molecule type" value="Genomic_DNA"/>
</dbReference>
<keyword evidence="1" id="KW-0812">Transmembrane</keyword>
<dbReference type="PATRIC" id="fig|1246626.3.peg.3119"/>
<feature type="transmembrane region" description="Helical" evidence="1">
    <location>
        <begin position="28"/>
        <end position="47"/>
    </location>
</feature>
<dbReference type="HOGENOM" id="CLU_3040459_0_0_9"/>
<evidence type="ECO:0000313" key="3">
    <source>
        <dbReference type="Proteomes" id="UP000027142"/>
    </source>
</evidence>
<dbReference type="AlphaFoldDB" id="A0A060M6H2"/>
<protein>
    <submittedName>
        <fullName evidence="2">Uncharacterized protein</fullName>
    </submittedName>
</protein>
<accession>A0A060M6H2</accession>
<proteinExistence type="predicted"/>
<sequence>MKRLYISYVTLLLALGIVLIAFGVLDSVAPTIVFTLLILGSVLSLLFKPRKAHS</sequence>
<gene>
    <name evidence="2" type="ORF">BleG1_3125</name>
</gene>
<keyword evidence="1" id="KW-0472">Membrane</keyword>
<dbReference type="RefSeq" id="WP_158318542.1">
    <property type="nucleotide sequence ID" value="NZ_CP003923.1"/>
</dbReference>
<dbReference type="Proteomes" id="UP000027142">
    <property type="component" value="Chromosome"/>
</dbReference>
<keyword evidence="3" id="KW-1185">Reference proteome</keyword>
<dbReference type="KEGG" id="ble:BleG1_3125"/>
<evidence type="ECO:0000256" key="1">
    <source>
        <dbReference type="SAM" id="Phobius"/>
    </source>
</evidence>
<reference evidence="2 3" key="1">
    <citation type="journal article" date="2014" name="Gene">
        <title>A comparative genomic analysis of the alkalitolerant soil bacterium Bacillus lehensis G1.</title>
        <authorList>
            <person name="Noor Y.M."/>
            <person name="Samsulrizal N.H."/>
            <person name="Jema'on N.A."/>
            <person name="Low K.O."/>
            <person name="Ramli A.N."/>
            <person name="Alias N.I."/>
            <person name="Damis S.I."/>
            <person name="Fuzi S.F."/>
            <person name="Isa M.N."/>
            <person name="Murad A.M."/>
            <person name="Raih M.F."/>
            <person name="Bakar F.D."/>
            <person name="Najimudin N."/>
            <person name="Mahadi N.M."/>
            <person name="Illias R.M."/>
        </authorList>
    </citation>
    <scope>NUCLEOTIDE SEQUENCE [LARGE SCALE GENOMIC DNA]</scope>
    <source>
        <strain evidence="2 3">G1</strain>
    </source>
</reference>
<keyword evidence="1" id="KW-1133">Transmembrane helix</keyword>
<dbReference type="STRING" id="1246626.BleG1_3125"/>
<feature type="transmembrane region" description="Helical" evidence="1">
    <location>
        <begin position="5"/>
        <end position="22"/>
    </location>
</feature>
<dbReference type="eggNOG" id="ENOG5030EPB">
    <property type="taxonomic scope" value="Bacteria"/>
</dbReference>
<evidence type="ECO:0000313" key="2">
    <source>
        <dbReference type="EMBL" id="AIC95689.1"/>
    </source>
</evidence>
<name>A0A060M6H2_9BACI</name>